<proteinExistence type="predicted"/>
<protein>
    <submittedName>
        <fullName evidence="2">Crotonobetainyl-CoA:carnitine CoA-transferase CaiB</fullName>
    </submittedName>
</protein>
<dbReference type="PANTHER" id="PTHR48228:SF5">
    <property type="entry name" value="ALPHA-METHYLACYL-COA RACEMASE"/>
    <property type="match status" value="1"/>
</dbReference>
<sequence>MTSDSLPLAGTVVVDVSRMLPGAVLARCLLDLGARVIKVEDPATGDLMRHAPPLIDGVGAGFIAFFRGAESVGLDLRTPAGAAALRSLAAGADVLVESFRPGTMARFGLPEQELLTDNPGLVLCSLPGFSVSSAVGHDLNFTGLTGLLRALRTEGIVGLQLADVTSGLLACSSVLAALLRRARTGRGGLVQQPLLSGPLPFVTWAWAERAGGGGGMSEAVLGGRAPAYRAYRCGDGRELSVGCLEPKFWFAFAQVVGRPDLAGLGLDTGPAGQEAAAAMEQHLAGHPRDHWLALLAPHDLPVWPVHDLDAAPHEPRLDDLTESTPTPAGSFRGVGPFFPSLGRTPERSAPGLGEHTDAVLAEFARR</sequence>
<reference evidence="3" key="1">
    <citation type="submission" date="2016-10" db="EMBL/GenBank/DDBJ databases">
        <authorList>
            <person name="Varghese N."/>
            <person name="Submissions S."/>
        </authorList>
    </citation>
    <scope>NUCLEOTIDE SEQUENCE [LARGE SCALE GENOMIC DNA]</scope>
    <source>
        <strain evidence="3">ATCC 25963</strain>
    </source>
</reference>
<dbReference type="GO" id="GO:0016740">
    <property type="term" value="F:transferase activity"/>
    <property type="evidence" value="ECO:0007669"/>
    <property type="project" value="UniProtKB-KW"/>
</dbReference>
<dbReference type="Proteomes" id="UP000199400">
    <property type="component" value="Unassembled WGS sequence"/>
</dbReference>
<dbReference type="Gene3D" id="3.40.50.10540">
    <property type="entry name" value="Crotonobetainyl-coa:carnitine coa-transferase, domain 1"/>
    <property type="match status" value="1"/>
</dbReference>
<accession>A0A1I1SJU4</accession>
<dbReference type="AlphaFoldDB" id="A0A1I1SJU4"/>
<dbReference type="Pfam" id="PF02515">
    <property type="entry name" value="CoA_transf_3"/>
    <property type="match status" value="1"/>
</dbReference>
<dbReference type="STRING" id="54.SAMN02745121_00085"/>
<feature type="region of interest" description="Disordered" evidence="1">
    <location>
        <begin position="314"/>
        <end position="356"/>
    </location>
</feature>
<dbReference type="InterPro" id="IPR003673">
    <property type="entry name" value="CoA-Trfase_fam_III"/>
</dbReference>
<keyword evidence="2" id="KW-0808">Transferase</keyword>
<gene>
    <name evidence="2" type="ORF">SAMN02745121_00085</name>
</gene>
<evidence type="ECO:0000313" key="3">
    <source>
        <dbReference type="Proteomes" id="UP000199400"/>
    </source>
</evidence>
<dbReference type="OrthoDB" id="9781472at2"/>
<dbReference type="PANTHER" id="PTHR48228">
    <property type="entry name" value="SUCCINYL-COA--D-CITRAMALATE COA-TRANSFERASE"/>
    <property type="match status" value="1"/>
</dbReference>
<evidence type="ECO:0000313" key="2">
    <source>
        <dbReference type="EMBL" id="SFD46759.1"/>
    </source>
</evidence>
<dbReference type="SUPFAM" id="SSF89796">
    <property type="entry name" value="CoA-transferase family III (CaiB/BaiF)"/>
    <property type="match status" value="1"/>
</dbReference>
<evidence type="ECO:0000256" key="1">
    <source>
        <dbReference type="SAM" id="MobiDB-lite"/>
    </source>
</evidence>
<dbReference type="InterPro" id="IPR044855">
    <property type="entry name" value="CoA-Trfase_III_dom3_sf"/>
</dbReference>
<dbReference type="RefSeq" id="WP_096333184.1">
    <property type="nucleotide sequence ID" value="NZ_FOMX01000002.1"/>
</dbReference>
<dbReference type="EMBL" id="FOMX01000002">
    <property type="protein sequence ID" value="SFD46759.1"/>
    <property type="molecule type" value="Genomic_DNA"/>
</dbReference>
<keyword evidence="3" id="KW-1185">Reference proteome</keyword>
<name>A0A1I1SJU4_9BACT</name>
<dbReference type="InterPro" id="IPR050509">
    <property type="entry name" value="CoA-transferase_III"/>
</dbReference>
<dbReference type="Gene3D" id="3.30.1540.10">
    <property type="entry name" value="formyl-coa transferase, domain 3"/>
    <property type="match status" value="1"/>
</dbReference>
<dbReference type="InterPro" id="IPR023606">
    <property type="entry name" value="CoA-Trfase_III_dom_1_sf"/>
</dbReference>
<organism evidence="2 3">
    <name type="scientific">Nannocystis exedens</name>
    <dbReference type="NCBI Taxonomy" id="54"/>
    <lineage>
        <taxon>Bacteria</taxon>
        <taxon>Pseudomonadati</taxon>
        <taxon>Myxococcota</taxon>
        <taxon>Polyangia</taxon>
        <taxon>Nannocystales</taxon>
        <taxon>Nannocystaceae</taxon>
        <taxon>Nannocystis</taxon>
    </lineage>
</organism>